<proteinExistence type="predicted"/>
<accession>A0AC35TPD7</accession>
<evidence type="ECO:0000313" key="1">
    <source>
        <dbReference type="Proteomes" id="UP000095286"/>
    </source>
</evidence>
<protein>
    <submittedName>
        <fullName evidence="2">POU domain protein</fullName>
    </submittedName>
</protein>
<reference evidence="2" key="1">
    <citation type="submission" date="2016-11" db="UniProtKB">
        <authorList>
            <consortium name="WormBaseParasite"/>
        </authorList>
    </citation>
    <scope>IDENTIFICATION</scope>
    <source>
        <strain evidence="2">KR3021</strain>
    </source>
</reference>
<organism evidence="1 2">
    <name type="scientific">Rhabditophanes sp. KR3021</name>
    <dbReference type="NCBI Taxonomy" id="114890"/>
    <lineage>
        <taxon>Eukaryota</taxon>
        <taxon>Metazoa</taxon>
        <taxon>Ecdysozoa</taxon>
        <taxon>Nematoda</taxon>
        <taxon>Chromadorea</taxon>
        <taxon>Rhabditida</taxon>
        <taxon>Tylenchina</taxon>
        <taxon>Panagrolaimomorpha</taxon>
        <taxon>Strongyloidoidea</taxon>
        <taxon>Alloionematidae</taxon>
        <taxon>Rhabditophanes</taxon>
    </lineage>
</organism>
<name>A0AC35TPD7_9BILA</name>
<sequence>MLTMAIAPEFEQTEYRINVTEELPQGTIVFLDFEANDADQDGENSMISYKILQSEHSKYLEIKDPIKPIITVKERIDFEQITQFTVEIEARDGGEPSLASTAKLYVTVLDIDDQNPFFSHELYYTNSISDSTFEVFPSPIFAKDGDSLNEPIFYELSGDHHEEFAINATGSVRLLGDEVPSTIIFVHAKQLNKPERASLAILRIANQTSIEFQHYMYSVQISSQSAIGMELLKVKATTSNQNSIINYSIVDDSTNLVSIDEETGKIELVSNPSKAQYTIKLMASDGKARTWSQLHVTVTNLNNYEPEFEKKAYKFDIKDSALLGQVRAVDRDANDTVEYRLLNLNALFRIDQEGMLSVKNMHSLNPSTIYEVIILAEDNQNHKAFTNIKITSKRDNTEMLSTIFGSIVFIILSIGMIAVIYYILRKAKKIVNMYLLLLAFRWCDSKSRNLWMSNSSDQGVIISDSYDSSKSDVSTIRATNHRALYDGSAPELNTITDSSAALSFRQKSNSPPSMSTFTSTQLPSPLSQTPLSNTISGPNPIGLTSCGNSRLVPVTVQNQTGTPTINLNMDNYFEEEDITNIPNYQNTSMNWDNQHASTSGQLAEHEDALSSSLIDHHVQETNYQYDPTINYQEAGFSYHYGITNGNYHHQTKVEHNNTQQRQAYQKVDFPHYEFLDHHHQSFVQYDFYNDDSIYSHESTLQINSLHGQHICVNNLYEARYHGLPILPCCLRKFQPNNVDRNEEEVEYSRPIITELEPIYKSPTKSIEYRKKKASALKMLPLSPIQAPPPTTRILSNLEILTLHYENKMKGSELEVTCPDIETSRNEMMDFFSRAYQALDKKTADNGVVIKSKTSQTQGERNEDAGAILPTPPNTPAIDNNHPQFSEGGVQVGDIEEFALMFKNARIRFGFTQGDVGKHIGERFGSEFSQTTISRFEALNLSFKNMIKLRPQLTIWLTETEKFLKLGKTADEINNEKMHLMSNSAVSEEIKFEEMGMESPTERKRTYEDDPNGSIKKRRKRTNLEKFQRDHLTALFNLNQRPDEDQLENIATGLGLEVAVCRVWFCNRRQKERRNSASN</sequence>
<evidence type="ECO:0000313" key="2">
    <source>
        <dbReference type="WBParaSite" id="RSKR_0000300500.1"/>
    </source>
</evidence>
<dbReference type="Proteomes" id="UP000095286">
    <property type="component" value="Unplaced"/>
</dbReference>
<dbReference type="WBParaSite" id="RSKR_0000300500.1">
    <property type="protein sequence ID" value="RSKR_0000300500.1"/>
    <property type="gene ID" value="RSKR_0000300500"/>
</dbReference>